<organism evidence="3 4">
    <name type="scientific">Dichotomopilus funicola</name>
    <dbReference type="NCBI Taxonomy" id="1934379"/>
    <lineage>
        <taxon>Eukaryota</taxon>
        <taxon>Fungi</taxon>
        <taxon>Dikarya</taxon>
        <taxon>Ascomycota</taxon>
        <taxon>Pezizomycotina</taxon>
        <taxon>Sordariomycetes</taxon>
        <taxon>Sordariomycetidae</taxon>
        <taxon>Sordariales</taxon>
        <taxon>Chaetomiaceae</taxon>
        <taxon>Dichotomopilus</taxon>
    </lineage>
</organism>
<feature type="region of interest" description="Disordered" evidence="1">
    <location>
        <begin position="1"/>
        <end position="52"/>
    </location>
</feature>
<dbReference type="EMBL" id="MU853567">
    <property type="protein sequence ID" value="KAK4145552.1"/>
    <property type="molecule type" value="Genomic_DNA"/>
</dbReference>
<feature type="transmembrane region" description="Helical" evidence="2">
    <location>
        <begin position="226"/>
        <end position="246"/>
    </location>
</feature>
<dbReference type="AlphaFoldDB" id="A0AAN6ZP09"/>
<dbReference type="GO" id="GO:0016020">
    <property type="term" value="C:membrane"/>
    <property type="evidence" value="ECO:0007669"/>
    <property type="project" value="TreeGrafter"/>
</dbReference>
<evidence type="ECO:0000313" key="3">
    <source>
        <dbReference type="EMBL" id="KAK4145552.1"/>
    </source>
</evidence>
<protein>
    <recommendedName>
        <fullName evidence="5">Steroid 5-alpha reductase C-terminal domain-containing protein</fullName>
    </recommendedName>
</protein>
<feature type="transmembrane region" description="Helical" evidence="2">
    <location>
        <begin position="266"/>
        <end position="283"/>
    </location>
</feature>
<name>A0AAN6ZP09_9PEZI</name>
<dbReference type="Gene3D" id="1.20.120.1630">
    <property type="match status" value="1"/>
</dbReference>
<dbReference type="PROSITE" id="PS50244">
    <property type="entry name" value="S5A_REDUCTASE"/>
    <property type="match status" value="1"/>
</dbReference>
<evidence type="ECO:0000313" key="4">
    <source>
        <dbReference type="Proteomes" id="UP001302676"/>
    </source>
</evidence>
<evidence type="ECO:0000256" key="2">
    <source>
        <dbReference type="SAM" id="Phobius"/>
    </source>
</evidence>
<proteinExistence type="predicted"/>
<dbReference type="Proteomes" id="UP001302676">
    <property type="component" value="Unassembled WGS sequence"/>
</dbReference>
<keyword evidence="2" id="KW-0472">Membrane</keyword>
<comment type="caution">
    <text evidence="3">The sequence shown here is derived from an EMBL/GenBank/DDBJ whole genome shotgun (WGS) entry which is preliminary data.</text>
</comment>
<sequence length="420" mass="46890">MAVTTTTEPSSKPASESSSKPASENASKPATKTALELADERASKPATNPGPNLLGRPIDSHFLVRIPVLLILTLLIQSFSFTSTRNIPTTFLANLAQSTAATFAIQTAVAVPSILLQNEKLYDLSGTGNFVVVIAMSLARTARLNQGPGSEVGVVDVLGAITRILKGEGIYNGGVWEELGVDWRQGWVTALVYVWAVRLGLYTFIRSICRGGDSRFDKFRDNPRKFFAVFMAQGIWVTLCTVPVVAVNSILADGFPSSDWRTSSPAAAFIRAVWFTLGLWSFLRGFAIECLADWQLSKWLLDRHWKKHEEVFCGKGLWDRCRHPNYYGECLVWLGISMCSAAVLMSSAAQKSTRLGFFTVWILCSLTPYFVYKLLRNISIPVIEEKMDWKYMEIKEYRIWRRDRTLRIWLDGAGIIYGCA</sequence>
<dbReference type="GeneID" id="87819847"/>
<dbReference type="Pfam" id="PF06966">
    <property type="entry name" value="DUF1295"/>
    <property type="match status" value="1"/>
</dbReference>
<feature type="compositionally biased region" description="Low complexity" evidence="1">
    <location>
        <begin position="1"/>
        <end position="30"/>
    </location>
</feature>
<keyword evidence="2" id="KW-0812">Transmembrane</keyword>
<reference evidence="3" key="1">
    <citation type="journal article" date="2023" name="Mol. Phylogenet. Evol.">
        <title>Genome-scale phylogeny and comparative genomics of the fungal order Sordariales.</title>
        <authorList>
            <person name="Hensen N."/>
            <person name="Bonometti L."/>
            <person name="Westerberg I."/>
            <person name="Brannstrom I.O."/>
            <person name="Guillou S."/>
            <person name="Cros-Aarteil S."/>
            <person name="Calhoun S."/>
            <person name="Haridas S."/>
            <person name="Kuo A."/>
            <person name="Mondo S."/>
            <person name="Pangilinan J."/>
            <person name="Riley R."/>
            <person name="LaButti K."/>
            <person name="Andreopoulos B."/>
            <person name="Lipzen A."/>
            <person name="Chen C."/>
            <person name="Yan M."/>
            <person name="Daum C."/>
            <person name="Ng V."/>
            <person name="Clum A."/>
            <person name="Steindorff A."/>
            <person name="Ohm R.A."/>
            <person name="Martin F."/>
            <person name="Silar P."/>
            <person name="Natvig D.O."/>
            <person name="Lalanne C."/>
            <person name="Gautier V."/>
            <person name="Ament-Velasquez S.L."/>
            <person name="Kruys A."/>
            <person name="Hutchinson M.I."/>
            <person name="Powell A.J."/>
            <person name="Barry K."/>
            <person name="Miller A.N."/>
            <person name="Grigoriev I.V."/>
            <person name="Debuchy R."/>
            <person name="Gladieux P."/>
            <person name="Hiltunen Thoren M."/>
            <person name="Johannesson H."/>
        </authorList>
    </citation>
    <scope>NUCLEOTIDE SEQUENCE</scope>
    <source>
        <strain evidence="3">CBS 141.50</strain>
    </source>
</reference>
<feature type="transmembrane region" description="Helical" evidence="2">
    <location>
        <begin position="91"/>
        <end position="115"/>
    </location>
</feature>
<feature type="transmembrane region" description="Helical" evidence="2">
    <location>
        <begin position="355"/>
        <end position="372"/>
    </location>
</feature>
<gene>
    <name evidence="3" type="ORF">C8A04DRAFT_35610</name>
</gene>
<dbReference type="InterPro" id="IPR010721">
    <property type="entry name" value="UstE-like"/>
</dbReference>
<feature type="transmembrane region" description="Helical" evidence="2">
    <location>
        <begin position="62"/>
        <end position="79"/>
    </location>
</feature>
<feature type="transmembrane region" description="Helical" evidence="2">
    <location>
        <begin position="186"/>
        <end position="205"/>
    </location>
</feature>
<keyword evidence="2" id="KW-1133">Transmembrane helix</keyword>
<reference evidence="3" key="2">
    <citation type="submission" date="2023-05" db="EMBL/GenBank/DDBJ databases">
        <authorList>
            <consortium name="Lawrence Berkeley National Laboratory"/>
            <person name="Steindorff A."/>
            <person name="Hensen N."/>
            <person name="Bonometti L."/>
            <person name="Westerberg I."/>
            <person name="Brannstrom I.O."/>
            <person name="Guillou S."/>
            <person name="Cros-Aarteil S."/>
            <person name="Calhoun S."/>
            <person name="Haridas S."/>
            <person name="Kuo A."/>
            <person name="Mondo S."/>
            <person name="Pangilinan J."/>
            <person name="Riley R."/>
            <person name="Labutti K."/>
            <person name="Andreopoulos B."/>
            <person name="Lipzen A."/>
            <person name="Chen C."/>
            <person name="Yanf M."/>
            <person name="Daum C."/>
            <person name="Ng V."/>
            <person name="Clum A."/>
            <person name="Ohm R."/>
            <person name="Martin F."/>
            <person name="Silar P."/>
            <person name="Natvig D."/>
            <person name="Lalanne C."/>
            <person name="Gautier V."/>
            <person name="Ament-Velasquez S.L."/>
            <person name="Kruys A."/>
            <person name="Hutchinson M.I."/>
            <person name="Powell A.J."/>
            <person name="Barry K."/>
            <person name="Miller A.N."/>
            <person name="Grigoriev I.V."/>
            <person name="Debuchy R."/>
            <person name="Gladieux P."/>
            <person name="Thoren M.H."/>
            <person name="Johannesson H."/>
        </authorList>
    </citation>
    <scope>NUCLEOTIDE SEQUENCE</scope>
    <source>
        <strain evidence="3">CBS 141.50</strain>
    </source>
</reference>
<feature type="transmembrane region" description="Helical" evidence="2">
    <location>
        <begin position="330"/>
        <end position="349"/>
    </location>
</feature>
<dbReference type="RefSeq" id="XP_062638923.1">
    <property type="nucleotide sequence ID" value="XM_062783234.1"/>
</dbReference>
<dbReference type="PANTHER" id="PTHR32251:SF17">
    <property type="entry name" value="STEROID 5-ALPHA REDUCTASE C-TERMINAL DOMAIN-CONTAINING PROTEIN"/>
    <property type="match status" value="1"/>
</dbReference>
<evidence type="ECO:0008006" key="5">
    <source>
        <dbReference type="Google" id="ProtNLM"/>
    </source>
</evidence>
<keyword evidence="4" id="KW-1185">Reference proteome</keyword>
<evidence type="ECO:0000256" key="1">
    <source>
        <dbReference type="SAM" id="MobiDB-lite"/>
    </source>
</evidence>
<dbReference type="PANTHER" id="PTHR32251">
    <property type="entry name" value="3-OXO-5-ALPHA-STEROID 4-DEHYDROGENASE"/>
    <property type="match status" value="1"/>
</dbReference>
<accession>A0AAN6ZP09</accession>